<accession>A0AAN9PVT3</accession>
<evidence type="ECO:0000313" key="1">
    <source>
        <dbReference type="EMBL" id="KAK7311749.1"/>
    </source>
</evidence>
<protein>
    <submittedName>
        <fullName evidence="1">Uncharacterized protein</fullName>
    </submittedName>
</protein>
<sequence>MVPRHLHSHHPRTSLKLLAAATRVATSPTSSKLSVGTSSPWQQHLHLHSFSTSLRTKSLKLLQLIMWMKTQILFIYSPLPHPRMRHLHLQGRSRYQQHHGGCAPYYKIKLFANSPHPTQPSVPSVFTLIQPSFVSHLFLSISSFTPK</sequence>
<organism evidence="1 2">
    <name type="scientific">Clitoria ternatea</name>
    <name type="common">Butterfly pea</name>
    <dbReference type="NCBI Taxonomy" id="43366"/>
    <lineage>
        <taxon>Eukaryota</taxon>
        <taxon>Viridiplantae</taxon>
        <taxon>Streptophyta</taxon>
        <taxon>Embryophyta</taxon>
        <taxon>Tracheophyta</taxon>
        <taxon>Spermatophyta</taxon>
        <taxon>Magnoliopsida</taxon>
        <taxon>eudicotyledons</taxon>
        <taxon>Gunneridae</taxon>
        <taxon>Pentapetalae</taxon>
        <taxon>rosids</taxon>
        <taxon>fabids</taxon>
        <taxon>Fabales</taxon>
        <taxon>Fabaceae</taxon>
        <taxon>Papilionoideae</taxon>
        <taxon>50 kb inversion clade</taxon>
        <taxon>NPAAA clade</taxon>
        <taxon>indigoferoid/millettioid clade</taxon>
        <taxon>Phaseoleae</taxon>
        <taxon>Clitoria</taxon>
    </lineage>
</organism>
<dbReference type="EMBL" id="JAYKXN010000002">
    <property type="protein sequence ID" value="KAK7311749.1"/>
    <property type="molecule type" value="Genomic_DNA"/>
</dbReference>
<name>A0AAN9PVT3_CLITE</name>
<evidence type="ECO:0000313" key="2">
    <source>
        <dbReference type="Proteomes" id="UP001359559"/>
    </source>
</evidence>
<gene>
    <name evidence="1" type="ORF">RJT34_10080</name>
</gene>
<reference evidence="1 2" key="1">
    <citation type="submission" date="2024-01" db="EMBL/GenBank/DDBJ databases">
        <title>The genomes of 5 underutilized Papilionoideae crops provide insights into root nodulation and disease resistance.</title>
        <authorList>
            <person name="Yuan L."/>
        </authorList>
    </citation>
    <scope>NUCLEOTIDE SEQUENCE [LARGE SCALE GENOMIC DNA]</scope>
    <source>
        <strain evidence="1">LY-2023</strain>
        <tissue evidence="1">Leaf</tissue>
    </source>
</reference>
<dbReference type="Proteomes" id="UP001359559">
    <property type="component" value="Unassembled WGS sequence"/>
</dbReference>
<comment type="caution">
    <text evidence="1">The sequence shown here is derived from an EMBL/GenBank/DDBJ whole genome shotgun (WGS) entry which is preliminary data.</text>
</comment>
<proteinExistence type="predicted"/>
<keyword evidence="2" id="KW-1185">Reference proteome</keyword>
<dbReference type="AlphaFoldDB" id="A0AAN9PVT3"/>